<keyword evidence="2" id="KW-1185">Reference proteome</keyword>
<sequence>QEVRRSCEKPKVDGEILKKEENKFEVESGDINLVVLRKRFVE</sequence>
<evidence type="ECO:0000313" key="2">
    <source>
        <dbReference type="Proteomes" id="UP000789920"/>
    </source>
</evidence>
<dbReference type="Proteomes" id="UP000789920">
    <property type="component" value="Unassembled WGS sequence"/>
</dbReference>
<feature type="non-terminal residue" evidence="1">
    <location>
        <position position="42"/>
    </location>
</feature>
<dbReference type="EMBL" id="CAJVQC010143150">
    <property type="protein sequence ID" value="CAG8844549.1"/>
    <property type="molecule type" value="Genomic_DNA"/>
</dbReference>
<accession>A0ACA9SP95</accession>
<protein>
    <submittedName>
        <fullName evidence="1">2154_t:CDS:1</fullName>
    </submittedName>
</protein>
<evidence type="ECO:0000313" key="1">
    <source>
        <dbReference type="EMBL" id="CAG8844549.1"/>
    </source>
</evidence>
<feature type="non-terminal residue" evidence="1">
    <location>
        <position position="1"/>
    </location>
</feature>
<comment type="caution">
    <text evidence="1">The sequence shown here is derived from an EMBL/GenBank/DDBJ whole genome shotgun (WGS) entry which is preliminary data.</text>
</comment>
<organism evidence="1 2">
    <name type="scientific">Racocetra persica</name>
    <dbReference type="NCBI Taxonomy" id="160502"/>
    <lineage>
        <taxon>Eukaryota</taxon>
        <taxon>Fungi</taxon>
        <taxon>Fungi incertae sedis</taxon>
        <taxon>Mucoromycota</taxon>
        <taxon>Glomeromycotina</taxon>
        <taxon>Glomeromycetes</taxon>
        <taxon>Diversisporales</taxon>
        <taxon>Gigasporaceae</taxon>
        <taxon>Racocetra</taxon>
    </lineage>
</organism>
<proteinExistence type="predicted"/>
<name>A0ACA9SP95_9GLOM</name>
<reference evidence="1" key="1">
    <citation type="submission" date="2021-06" db="EMBL/GenBank/DDBJ databases">
        <authorList>
            <person name="Kallberg Y."/>
            <person name="Tangrot J."/>
            <person name="Rosling A."/>
        </authorList>
    </citation>
    <scope>NUCLEOTIDE SEQUENCE</scope>
    <source>
        <strain evidence="1">MA461A</strain>
    </source>
</reference>
<gene>
    <name evidence="1" type="ORF">RPERSI_LOCUS33256</name>
</gene>